<comment type="caution">
    <text evidence="2">The sequence shown here is derived from an EMBL/GenBank/DDBJ whole genome shotgun (WGS) entry which is preliminary data.</text>
</comment>
<keyword evidence="1" id="KW-0732">Signal</keyword>
<dbReference type="EMBL" id="JACRSW010000010">
    <property type="protein sequence ID" value="MBC8556722.1"/>
    <property type="molecule type" value="Genomic_DNA"/>
</dbReference>
<dbReference type="SUPFAM" id="SSF69304">
    <property type="entry name" value="Tricorn protease N-terminal domain"/>
    <property type="match status" value="1"/>
</dbReference>
<accession>A0ABR7MSD8</accession>
<evidence type="ECO:0000313" key="2">
    <source>
        <dbReference type="EMBL" id="MBC8556722.1"/>
    </source>
</evidence>
<evidence type="ECO:0000313" key="3">
    <source>
        <dbReference type="Proteomes" id="UP000637513"/>
    </source>
</evidence>
<feature type="chain" id="PRO_5045478966" description="Lipoprotein" evidence="1">
    <location>
        <begin position="27"/>
        <end position="382"/>
    </location>
</feature>
<sequence length="382" mass="43760">MKKCLKKLVCFCLCLAICMTTTGCTADEKKEKNVIEEEYINYWTTYSKKAKMTIAGNYISYIDPVSAKEKLICNDMNCLHKDAKTCGAVVDGVVFGAIHREGKKIYYIADADTEKIGECSLFEADLDGKNRKKIASLMNANTIMSAIYTEKYIYISYVKDSEEDEKSCAAIYAFDRKKKSGKVIYQIDKVSAQIGYMILSDGILYASTGYSDASAKEIKKHKKDIRFINKHFERNLMALRLKDSKVVHTIDSTGSGFFQIREHKLFYSSAKAVYCYDIYTKKNYKIANDDKILIFSDKKESNTLYFRDDKNYYRYDIRKKTWHIIAKADVFFVEAMIGDWVYGFISSSKAGQGSESGIIKRSDFEKGNITKMKKVKTELEMN</sequence>
<evidence type="ECO:0008006" key="4">
    <source>
        <dbReference type="Google" id="ProtNLM"/>
    </source>
</evidence>
<gene>
    <name evidence="2" type="ORF">H8700_03240</name>
</gene>
<organism evidence="2 3">
    <name type="scientific">Jutongia hominis</name>
    <dbReference type="NCBI Taxonomy" id="2763664"/>
    <lineage>
        <taxon>Bacteria</taxon>
        <taxon>Bacillati</taxon>
        <taxon>Bacillota</taxon>
        <taxon>Clostridia</taxon>
        <taxon>Lachnospirales</taxon>
        <taxon>Lachnospiraceae</taxon>
        <taxon>Jutongia</taxon>
    </lineage>
</organism>
<dbReference type="PROSITE" id="PS51257">
    <property type="entry name" value="PROKAR_LIPOPROTEIN"/>
    <property type="match status" value="1"/>
</dbReference>
<dbReference type="Proteomes" id="UP000637513">
    <property type="component" value="Unassembled WGS sequence"/>
</dbReference>
<proteinExistence type="predicted"/>
<evidence type="ECO:0000256" key="1">
    <source>
        <dbReference type="SAM" id="SignalP"/>
    </source>
</evidence>
<reference evidence="2 3" key="1">
    <citation type="submission" date="2020-08" db="EMBL/GenBank/DDBJ databases">
        <title>Genome public.</title>
        <authorList>
            <person name="Liu C."/>
            <person name="Sun Q."/>
        </authorList>
    </citation>
    <scope>NUCLEOTIDE SEQUENCE [LARGE SCALE GENOMIC DNA]</scope>
    <source>
        <strain evidence="2 3">BX3</strain>
    </source>
</reference>
<protein>
    <recommendedName>
        <fullName evidence="4">Lipoprotein</fullName>
    </recommendedName>
</protein>
<feature type="signal peptide" evidence="1">
    <location>
        <begin position="1"/>
        <end position="26"/>
    </location>
</feature>
<name>A0ABR7MSD8_9FIRM</name>
<dbReference type="RefSeq" id="WP_249303086.1">
    <property type="nucleotide sequence ID" value="NZ_JACRSW010000010.1"/>
</dbReference>
<keyword evidence="3" id="KW-1185">Reference proteome</keyword>